<dbReference type="EMBL" id="JADIMR010000054">
    <property type="protein sequence ID" value="MBO8446855.1"/>
    <property type="molecule type" value="Genomic_DNA"/>
</dbReference>
<comment type="caution">
    <text evidence="8">The sequence shown here is derived from an EMBL/GenBank/DDBJ whole genome shotgun (WGS) entry which is preliminary data.</text>
</comment>
<dbReference type="InterPro" id="IPR020103">
    <property type="entry name" value="PsdUridine_synth_cat_dom_sf"/>
</dbReference>
<comment type="function">
    <text evidence="5">Responsible for synthesis of pseudouridine from uracil-55 in the psi GC loop of transfer RNAs.</text>
</comment>
<dbReference type="CDD" id="cd02573">
    <property type="entry name" value="PseudoU_synth_EcTruB"/>
    <property type="match status" value="1"/>
</dbReference>
<evidence type="ECO:0000259" key="7">
    <source>
        <dbReference type="Pfam" id="PF16198"/>
    </source>
</evidence>
<reference evidence="8" key="2">
    <citation type="journal article" date="2021" name="PeerJ">
        <title>Extensive microbial diversity within the chicken gut microbiome revealed by metagenomics and culture.</title>
        <authorList>
            <person name="Gilroy R."/>
            <person name="Ravi A."/>
            <person name="Getino M."/>
            <person name="Pursley I."/>
            <person name="Horton D.L."/>
            <person name="Alikhan N.F."/>
            <person name="Baker D."/>
            <person name="Gharbi K."/>
            <person name="Hall N."/>
            <person name="Watson M."/>
            <person name="Adriaenssens E.M."/>
            <person name="Foster-Nyarko E."/>
            <person name="Jarju S."/>
            <person name="Secka A."/>
            <person name="Antonio M."/>
            <person name="Oren A."/>
            <person name="Chaudhuri R.R."/>
            <person name="La Ragione R."/>
            <person name="Hildebrand F."/>
            <person name="Pallen M.J."/>
        </authorList>
    </citation>
    <scope>NUCLEOTIDE SEQUENCE</scope>
    <source>
        <strain evidence="8">D3-1215</strain>
    </source>
</reference>
<dbReference type="GO" id="GO:1990481">
    <property type="term" value="P:mRNA pseudouridine synthesis"/>
    <property type="evidence" value="ECO:0007669"/>
    <property type="project" value="TreeGrafter"/>
</dbReference>
<dbReference type="HAMAP" id="MF_01080">
    <property type="entry name" value="TruB_bact"/>
    <property type="match status" value="1"/>
</dbReference>
<dbReference type="GO" id="GO:0160148">
    <property type="term" value="F:tRNA pseudouridine(55) synthase activity"/>
    <property type="evidence" value="ECO:0007669"/>
    <property type="project" value="UniProtKB-EC"/>
</dbReference>
<protein>
    <recommendedName>
        <fullName evidence="5">tRNA pseudouridine synthase B</fullName>
        <ecNumber evidence="5">5.4.99.25</ecNumber>
    </recommendedName>
    <alternativeName>
        <fullName evidence="5">tRNA pseudouridine(55) synthase</fullName>
        <shortName evidence="5">Psi55 synthase</shortName>
    </alternativeName>
    <alternativeName>
        <fullName evidence="5">tRNA pseudouridylate synthase</fullName>
    </alternativeName>
    <alternativeName>
        <fullName evidence="5">tRNA-uridine isomerase</fullName>
    </alternativeName>
</protein>
<feature type="domain" description="tRNA pseudouridylate synthase B C-terminal" evidence="7">
    <location>
        <begin position="182"/>
        <end position="232"/>
    </location>
</feature>
<reference evidence="8" key="1">
    <citation type="submission" date="2020-10" db="EMBL/GenBank/DDBJ databases">
        <authorList>
            <person name="Gilroy R."/>
        </authorList>
    </citation>
    <scope>NUCLEOTIDE SEQUENCE</scope>
    <source>
        <strain evidence="8">D3-1215</strain>
    </source>
</reference>
<feature type="active site" description="Nucleophile" evidence="5">
    <location>
        <position position="48"/>
    </location>
</feature>
<dbReference type="Proteomes" id="UP000823637">
    <property type="component" value="Unassembled WGS sequence"/>
</dbReference>
<keyword evidence="4 5" id="KW-0413">Isomerase</keyword>
<dbReference type="EC" id="5.4.99.25" evidence="5"/>
<dbReference type="InterPro" id="IPR032819">
    <property type="entry name" value="TruB_C"/>
</dbReference>
<dbReference type="InterPro" id="IPR002501">
    <property type="entry name" value="PsdUridine_synth_N"/>
</dbReference>
<evidence type="ECO:0000259" key="6">
    <source>
        <dbReference type="Pfam" id="PF01509"/>
    </source>
</evidence>
<evidence type="ECO:0000256" key="1">
    <source>
        <dbReference type="ARBA" id="ARBA00000385"/>
    </source>
</evidence>
<sequence>MDYKEGEVLYFDKPLYWTSFNLVGRVRWALCKYLGVKKLKVGHAGTLDPMATGVMILCTGKATKMITALQAQDKEYEAVLRLGATTPSYDTEHEPDAFYPTEHITEDKVLEVLRKFQGTVMQVPPVFSAVKVDGRRAYDYARKGKDVKIEAKPVEISGIELLEYSMPEIRIRVVCGKGTYIRSLARDIGEALGSGAYLTSLRRTRVGGIRVEDCMTFPAFKAMLGQYDDKEETQEE</sequence>
<organism evidence="8 9">
    <name type="scientific">Candidatus Enterocola intestinipullorum</name>
    <dbReference type="NCBI Taxonomy" id="2840783"/>
    <lineage>
        <taxon>Bacteria</taxon>
        <taxon>Pseudomonadati</taxon>
        <taxon>Bacteroidota</taxon>
        <taxon>Bacteroidia</taxon>
        <taxon>Bacteroidales</taxon>
        <taxon>Candidatus Enterocola</taxon>
    </lineage>
</organism>
<evidence type="ECO:0000256" key="3">
    <source>
        <dbReference type="ARBA" id="ARBA00022694"/>
    </source>
</evidence>
<name>A0A9D9EI74_9BACT</name>
<dbReference type="SUPFAM" id="SSF55120">
    <property type="entry name" value="Pseudouridine synthase"/>
    <property type="match status" value="1"/>
</dbReference>
<feature type="domain" description="Pseudouridine synthase II N-terminal" evidence="6">
    <location>
        <begin position="36"/>
        <end position="181"/>
    </location>
</feature>
<gene>
    <name evidence="5 8" type="primary">truB</name>
    <name evidence="8" type="ORF">IAC32_03810</name>
</gene>
<dbReference type="PANTHER" id="PTHR13767:SF2">
    <property type="entry name" value="PSEUDOURIDYLATE SYNTHASE TRUB1"/>
    <property type="match status" value="1"/>
</dbReference>
<dbReference type="Pfam" id="PF01509">
    <property type="entry name" value="TruB_N"/>
    <property type="match status" value="1"/>
</dbReference>
<evidence type="ECO:0000313" key="9">
    <source>
        <dbReference type="Proteomes" id="UP000823637"/>
    </source>
</evidence>
<accession>A0A9D9EI74</accession>
<evidence type="ECO:0000313" key="8">
    <source>
        <dbReference type="EMBL" id="MBO8446855.1"/>
    </source>
</evidence>
<evidence type="ECO:0000256" key="4">
    <source>
        <dbReference type="ARBA" id="ARBA00023235"/>
    </source>
</evidence>
<evidence type="ECO:0000256" key="5">
    <source>
        <dbReference type="HAMAP-Rule" id="MF_01080"/>
    </source>
</evidence>
<comment type="catalytic activity">
    <reaction evidence="1 5">
        <text>uridine(55) in tRNA = pseudouridine(55) in tRNA</text>
        <dbReference type="Rhea" id="RHEA:42532"/>
        <dbReference type="Rhea" id="RHEA-COMP:10101"/>
        <dbReference type="Rhea" id="RHEA-COMP:10102"/>
        <dbReference type="ChEBI" id="CHEBI:65314"/>
        <dbReference type="ChEBI" id="CHEBI:65315"/>
        <dbReference type="EC" id="5.4.99.25"/>
    </reaction>
</comment>
<dbReference type="InterPro" id="IPR014780">
    <property type="entry name" value="tRNA_psdUridine_synth_TruB"/>
</dbReference>
<dbReference type="AlphaFoldDB" id="A0A9D9EI74"/>
<keyword evidence="3 5" id="KW-0819">tRNA processing</keyword>
<dbReference type="Pfam" id="PF16198">
    <property type="entry name" value="TruB_C_2"/>
    <property type="match status" value="1"/>
</dbReference>
<evidence type="ECO:0000256" key="2">
    <source>
        <dbReference type="ARBA" id="ARBA00005642"/>
    </source>
</evidence>
<proteinExistence type="inferred from homology"/>
<dbReference type="NCBIfam" id="TIGR00431">
    <property type="entry name" value="TruB"/>
    <property type="match status" value="1"/>
</dbReference>
<comment type="similarity">
    <text evidence="2 5">Belongs to the pseudouridine synthase TruB family. Type 1 subfamily.</text>
</comment>
<dbReference type="GO" id="GO:0031119">
    <property type="term" value="P:tRNA pseudouridine synthesis"/>
    <property type="evidence" value="ECO:0007669"/>
    <property type="project" value="UniProtKB-UniRule"/>
</dbReference>
<dbReference type="PANTHER" id="PTHR13767">
    <property type="entry name" value="TRNA-PSEUDOURIDINE SYNTHASE"/>
    <property type="match status" value="1"/>
</dbReference>
<dbReference type="Gene3D" id="3.30.2350.10">
    <property type="entry name" value="Pseudouridine synthase"/>
    <property type="match status" value="1"/>
</dbReference>
<dbReference type="GO" id="GO:0003723">
    <property type="term" value="F:RNA binding"/>
    <property type="evidence" value="ECO:0007669"/>
    <property type="project" value="InterPro"/>
</dbReference>